<feature type="compositionally biased region" description="Low complexity" evidence="2">
    <location>
        <begin position="131"/>
        <end position="176"/>
    </location>
</feature>
<dbReference type="EMBL" id="JARKIE010000077">
    <property type="protein sequence ID" value="KAJ7688729.1"/>
    <property type="molecule type" value="Genomic_DNA"/>
</dbReference>
<keyword evidence="5" id="KW-1185">Reference proteome</keyword>
<sequence length="324" mass="33928">MGSDPAYSSSRAVRIVGRRTRIRRDFKCPAEDTQGARLTASSTSSTGSGSSEEEIANCDYRDGAGNGAFTSGLSACPGFTPPSTSPLPPTTTATNTVTETITPDPPPASSSTDTTILPPSKAPSAPPLSSFPPTSSLAQSPSSTSAISPILSDSSTGSGVSSTGTTSSAVSQVATGSPGHSVAVGSIVGITIGAVALLLIGILLCVWAHKSRRKQSSDFKPAQYIPTTQMDGVLPADKIFRSLRTPPPGSVLSTDTQNRQEYLTAQLRAVQKQLESLQSTMRPESVGLEEAMQQNETLRARIRALEHELQSQSQWDHPPPEYLD</sequence>
<feature type="region of interest" description="Disordered" evidence="2">
    <location>
        <begin position="1"/>
        <end position="176"/>
    </location>
</feature>
<evidence type="ECO:0000256" key="1">
    <source>
        <dbReference type="SAM" id="Coils"/>
    </source>
</evidence>
<name>A0AAD7DDH3_MYCRO</name>
<comment type="caution">
    <text evidence="4">The sequence shown here is derived from an EMBL/GenBank/DDBJ whole genome shotgun (WGS) entry which is preliminary data.</text>
</comment>
<evidence type="ECO:0000256" key="2">
    <source>
        <dbReference type="SAM" id="MobiDB-lite"/>
    </source>
</evidence>
<feature type="compositionally biased region" description="Pro residues" evidence="2">
    <location>
        <begin position="120"/>
        <end position="130"/>
    </location>
</feature>
<keyword evidence="1" id="KW-0175">Coiled coil</keyword>
<protein>
    <submittedName>
        <fullName evidence="4">Uncharacterized protein</fullName>
    </submittedName>
</protein>
<feature type="compositionally biased region" description="Low complexity" evidence="2">
    <location>
        <begin position="90"/>
        <end position="102"/>
    </location>
</feature>
<organism evidence="4 5">
    <name type="scientific">Mycena rosella</name>
    <name type="common">Pink bonnet</name>
    <name type="synonym">Agaricus rosellus</name>
    <dbReference type="NCBI Taxonomy" id="1033263"/>
    <lineage>
        <taxon>Eukaryota</taxon>
        <taxon>Fungi</taxon>
        <taxon>Dikarya</taxon>
        <taxon>Basidiomycota</taxon>
        <taxon>Agaricomycotina</taxon>
        <taxon>Agaricomycetes</taxon>
        <taxon>Agaricomycetidae</taxon>
        <taxon>Agaricales</taxon>
        <taxon>Marasmiineae</taxon>
        <taxon>Mycenaceae</taxon>
        <taxon>Mycena</taxon>
    </lineage>
</organism>
<feature type="compositionally biased region" description="Low complexity" evidence="2">
    <location>
        <begin position="109"/>
        <end position="119"/>
    </location>
</feature>
<keyword evidence="3" id="KW-0812">Transmembrane</keyword>
<evidence type="ECO:0000313" key="5">
    <source>
        <dbReference type="Proteomes" id="UP001221757"/>
    </source>
</evidence>
<feature type="compositionally biased region" description="Low complexity" evidence="2">
    <location>
        <begin position="41"/>
        <end position="50"/>
    </location>
</feature>
<gene>
    <name evidence="4" type="ORF">B0H17DRAFT_1135485</name>
</gene>
<reference evidence="4" key="1">
    <citation type="submission" date="2023-03" db="EMBL/GenBank/DDBJ databases">
        <title>Massive genome expansion in bonnet fungi (Mycena s.s.) driven by repeated elements and novel gene families across ecological guilds.</title>
        <authorList>
            <consortium name="Lawrence Berkeley National Laboratory"/>
            <person name="Harder C.B."/>
            <person name="Miyauchi S."/>
            <person name="Viragh M."/>
            <person name="Kuo A."/>
            <person name="Thoen E."/>
            <person name="Andreopoulos B."/>
            <person name="Lu D."/>
            <person name="Skrede I."/>
            <person name="Drula E."/>
            <person name="Henrissat B."/>
            <person name="Morin E."/>
            <person name="Kohler A."/>
            <person name="Barry K."/>
            <person name="LaButti K."/>
            <person name="Morin E."/>
            <person name="Salamov A."/>
            <person name="Lipzen A."/>
            <person name="Mereny Z."/>
            <person name="Hegedus B."/>
            <person name="Baldrian P."/>
            <person name="Stursova M."/>
            <person name="Weitz H."/>
            <person name="Taylor A."/>
            <person name="Grigoriev I.V."/>
            <person name="Nagy L.G."/>
            <person name="Martin F."/>
            <person name="Kauserud H."/>
        </authorList>
    </citation>
    <scope>NUCLEOTIDE SEQUENCE</scope>
    <source>
        <strain evidence="4">CBHHK067</strain>
    </source>
</reference>
<dbReference type="Proteomes" id="UP001221757">
    <property type="component" value="Unassembled WGS sequence"/>
</dbReference>
<feature type="transmembrane region" description="Helical" evidence="3">
    <location>
        <begin position="182"/>
        <end position="207"/>
    </location>
</feature>
<evidence type="ECO:0000313" key="4">
    <source>
        <dbReference type="EMBL" id="KAJ7688729.1"/>
    </source>
</evidence>
<keyword evidence="3" id="KW-0472">Membrane</keyword>
<feature type="compositionally biased region" description="Polar residues" evidence="2">
    <location>
        <begin position="1"/>
        <end position="10"/>
    </location>
</feature>
<evidence type="ECO:0000256" key="3">
    <source>
        <dbReference type="SAM" id="Phobius"/>
    </source>
</evidence>
<accession>A0AAD7DDH3</accession>
<proteinExistence type="predicted"/>
<feature type="coiled-coil region" evidence="1">
    <location>
        <begin position="260"/>
        <end position="308"/>
    </location>
</feature>
<keyword evidence="3" id="KW-1133">Transmembrane helix</keyword>
<feature type="compositionally biased region" description="Pro residues" evidence="2">
    <location>
        <begin position="79"/>
        <end position="89"/>
    </location>
</feature>
<dbReference type="AlphaFoldDB" id="A0AAD7DDH3"/>